<keyword evidence="1" id="KW-0813">Transport</keyword>
<dbReference type="Gene3D" id="2.60.40.420">
    <property type="entry name" value="Cupredoxins - blue copper proteins"/>
    <property type="match status" value="1"/>
</dbReference>
<keyword evidence="4" id="KW-0249">Electron transport</keyword>
<dbReference type="InterPro" id="IPR008168">
    <property type="entry name" value="Cyt_C_IC"/>
</dbReference>
<evidence type="ECO:0000256" key="2">
    <source>
        <dbReference type="ARBA" id="ARBA00022617"/>
    </source>
</evidence>
<evidence type="ECO:0000256" key="5">
    <source>
        <dbReference type="ARBA" id="ARBA00023004"/>
    </source>
</evidence>
<dbReference type="EMBL" id="CAEZXP010000002">
    <property type="protein sequence ID" value="CAB4693936.1"/>
    <property type="molecule type" value="Genomic_DNA"/>
</dbReference>
<evidence type="ECO:0000259" key="6">
    <source>
        <dbReference type="PROSITE" id="PS51007"/>
    </source>
</evidence>
<name>A0A6J6P5C5_9ZZZZ</name>
<dbReference type="SUPFAM" id="SSF46626">
    <property type="entry name" value="Cytochrome c"/>
    <property type="match status" value="1"/>
</dbReference>
<dbReference type="InterPro" id="IPR028096">
    <property type="entry name" value="EfeO_Cupredoxin"/>
</dbReference>
<protein>
    <submittedName>
        <fullName evidence="7">Unannotated protein</fullName>
    </submittedName>
</protein>
<sequence length="207" mass="21525">MKTRRSHIYVLVTVGVLVLAFAAQAFAHANTTTATKTVTVTAGDYYFKFTSKTAPVGSVTFIVKNVGKVKHTFKVNGKVTPLIKPKAQATLKVTFAKAGKFAYLSTVAGQAAKGMKGTFAITAPASSGGSVTAGKVVWTNTGCGACHTMKAAGSTGAIGPNLDLKKPTLSLIVDRVTNGKGSMPAYKSQLSSKQIQDVSAYVYASTH</sequence>
<organism evidence="7">
    <name type="scientific">freshwater metagenome</name>
    <dbReference type="NCBI Taxonomy" id="449393"/>
    <lineage>
        <taxon>unclassified sequences</taxon>
        <taxon>metagenomes</taxon>
        <taxon>ecological metagenomes</taxon>
    </lineage>
</organism>
<dbReference type="GO" id="GO:0009055">
    <property type="term" value="F:electron transfer activity"/>
    <property type="evidence" value="ECO:0007669"/>
    <property type="project" value="InterPro"/>
</dbReference>
<keyword evidence="2" id="KW-0349">Heme</keyword>
<dbReference type="GO" id="GO:0020037">
    <property type="term" value="F:heme binding"/>
    <property type="evidence" value="ECO:0007669"/>
    <property type="project" value="InterPro"/>
</dbReference>
<dbReference type="PROSITE" id="PS51007">
    <property type="entry name" value="CYTC"/>
    <property type="match status" value="1"/>
</dbReference>
<evidence type="ECO:0000313" key="7">
    <source>
        <dbReference type="EMBL" id="CAB4693936.1"/>
    </source>
</evidence>
<dbReference type="Pfam" id="PF13473">
    <property type="entry name" value="Cupredoxin_1"/>
    <property type="match status" value="1"/>
</dbReference>
<dbReference type="AlphaFoldDB" id="A0A6J6P5C5"/>
<dbReference type="Gene3D" id="1.10.760.10">
    <property type="entry name" value="Cytochrome c-like domain"/>
    <property type="match status" value="1"/>
</dbReference>
<evidence type="ECO:0000256" key="1">
    <source>
        <dbReference type="ARBA" id="ARBA00022448"/>
    </source>
</evidence>
<dbReference type="InterPro" id="IPR036909">
    <property type="entry name" value="Cyt_c-like_dom_sf"/>
</dbReference>
<evidence type="ECO:0000256" key="3">
    <source>
        <dbReference type="ARBA" id="ARBA00022723"/>
    </source>
</evidence>
<accession>A0A6J6P5C5</accession>
<proteinExistence type="predicted"/>
<gene>
    <name evidence="7" type="ORF">UFOPK2399_00896</name>
</gene>
<keyword evidence="3" id="KW-0479">Metal-binding</keyword>
<dbReference type="PRINTS" id="PR00605">
    <property type="entry name" value="CYTCHROMECIC"/>
</dbReference>
<dbReference type="Pfam" id="PF13442">
    <property type="entry name" value="Cytochrome_CBB3"/>
    <property type="match status" value="1"/>
</dbReference>
<keyword evidence="5" id="KW-0408">Iron</keyword>
<dbReference type="InterPro" id="IPR008972">
    <property type="entry name" value="Cupredoxin"/>
</dbReference>
<dbReference type="SUPFAM" id="SSF49503">
    <property type="entry name" value="Cupredoxins"/>
    <property type="match status" value="1"/>
</dbReference>
<dbReference type="InterPro" id="IPR009056">
    <property type="entry name" value="Cyt_c-like_dom"/>
</dbReference>
<feature type="domain" description="Cytochrome c" evidence="6">
    <location>
        <begin position="129"/>
        <end position="206"/>
    </location>
</feature>
<reference evidence="7" key="1">
    <citation type="submission" date="2020-05" db="EMBL/GenBank/DDBJ databases">
        <authorList>
            <person name="Chiriac C."/>
            <person name="Salcher M."/>
            <person name="Ghai R."/>
            <person name="Kavagutti S V."/>
        </authorList>
    </citation>
    <scope>NUCLEOTIDE SEQUENCE</scope>
</reference>
<evidence type="ECO:0000256" key="4">
    <source>
        <dbReference type="ARBA" id="ARBA00022982"/>
    </source>
</evidence>
<dbReference type="GO" id="GO:0005506">
    <property type="term" value="F:iron ion binding"/>
    <property type="evidence" value="ECO:0007669"/>
    <property type="project" value="InterPro"/>
</dbReference>